<evidence type="ECO:0000313" key="4">
    <source>
        <dbReference type="EMBL" id="KAF6730662.1"/>
    </source>
</evidence>
<sequence>MEFTDPSFLTEWEERWRREKERRKRVMEEGGEGIERVNQELRRIVEFNDSRMGLAGVTGGSEGAEAKICAGVLGWHLSDESWMGEGFHKCQSKTFHGDFFETLREFRDLSLLTDLTLTGDDGSIFHVHSLTLAAVSLLVQEKLMGKSRNSSDFGLQRWSIDLGASVNQVGLQAVVEFAYSGDVPSMNESIQTAAEVLKVVHLLDLCTKENDMRQPALMVTLQSIHQLWEDRVGCDVVLDLSDPGSLLSRSFVKPLDRSLSGFALSAVKGGIFISGGFDCSYSCLASMFLYHPDRGTTHLSDMTQDRAQHCMEPLRGHLIVAGGVCNLRKFYTDQLACEMYDPEADSWTALTPLPVPHVGAASAVLEEKVYVLGGYSQEDYTESGLVHRFEPSTRRWENVGKVPSAVTDIRAWHPAAATASQTLKADICHPSALLITFSLSADNQNFS</sequence>
<protein>
    <submittedName>
        <fullName evidence="4">Kelch-like protein 33</fullName>
    </submittedName>
</protein>
<dbReference type="Gene3D" id="3.30.710.10">
    <property type="entry name" value="Potassium Channel Kv1.1, Chain A"/>
    <property type="match status" value="1"/>
</dbReference>
<name>A0A834CJP0_ORYME</name>
<proteinExistence type="predicted"/>
<dbReference type="PANTHER" id="PTHR45632:SF14">
    <property type="entry name" value="KELCH-LIKE PROTEIN 33"/>
    <property type="match status" value="1"/>
</dbReference>
<evidence type="ECO:0000259" key="3">
    <source>
        <dbReference type="PROSITE" id="PS50097"/>
    </source>
</evidence>
<comment type="caution">
    <text evidence="4">The sequence shown here is derived from an EMBL/GenBank/DDBJ whole genome shotgun (WGS) entry which is preliminary data.</text>
</comment>
<dbReference type="PANTHER" id="PTHR45632">
    <property type="entry name" value="LD33804P"/>
    <property type="match status" value="1"/>
</dbReference>
<dbReference type="SMART" id="SM00225">
    <property type="entry name" value="BTB"/>
    <property type="match status" value="1"/>
</dbReference>
<organism evidence="4 5">
    <name type="scientific">Oryzias melastigma</name>
    <name type="common">Marine medaka</name>
    <dbReference type="NCBI Taxonomy" id="30732"/>
    <lineage>
        <taxon>Eukaryota</taxon>
        <taxon>Metazoa</taxon>
        <taxon>Chordata</taxon>
        <taxon>Craniata</taxon>
        <taxon>Vertebrata</taxon>
        <taxon>Euteleostomi</taxon>
        <taxon>Actinopterygii</taxon>
        <taxon>Neopterygii</taxon>
        <taxon>Teleostei</taxon>
        <taxon>Neoteleostei</taxon>
        <taxon>Acanthomorphata</taxon>
        <taxon>Ovalentaria</taxon>
        <taxon>Atherinomorphae</taxon>
        <taxon>Beloniformes</taxon>
        <taxon>Adrianichthyidae</taxon>
        <taxon>Oryziinae</taxon>
        <taxon>Oryzias</taxon>
    </lineage>
</organism>
<dbReference type="PROSITE" id="PS50097">
    <property type="entry name" value="BTB"/>
    <property type="match status" value="1"/>
</dbReference>
<evidence type="ECO:0000256" key="1">
    <source>
        <dbReference type="ARBA" id="ARBA00022441"/>
    </source>
</evidence>
<dbReference type="InterPro" id="IPR006652">
    <property type="entry name" value="Kelch_1"/>
</dbReference>
<dbReference type="InterPro" id="IPR015915">
    <property type="entry name" value="Kelch-typ_b-propeller"/>
</dbReference>
<reference evidence="4" key="1">
    <citation type="journal article" name="BMC Genomics">
        <title>Long-read sequencing and de novo genome assembly of marine medaka (Oryzias melastigma).</title>
        <authorList>
            <person name="Liang P."/>
            <person name="Saqib H.S.A."/>
            <person name="Ni X."/>
            <person name="Shen Y."/>
        </authorList>
    </citation>
    <scope>NUCLEOTIDE SEQUENCE</scope>
    <source>
        <strain evidence="4">Bigg-433</strain>
    </source>
</reference>
<dbReference type="AlphaFoldDB" id="A0A834CJP0"/>
<dbReference type="SUPFAM" id="SSF54695">
    <property type="entry name" value="POZ domain"/>
    <property type="match status" value="1"/>
</dbReference>
<keyword evidence="2" id="KW-0677">Repeat</keyword>
<evidence type="ECO:0000313" key="5">
    <source>
        <dbReference type="Proteomes" id="UP000646548"/>
    </source>
</evidence>
<dbReference type="InterPro" id="IPR000210">
    <property type="entry name" value="BTB/POZ_dom"/>
</dbReference>
<evidence type="ECO:0000256" key="2">
    <source>
        <dbReference type="ARBA" id="ARBA00022737"/>
    </source>
</evidence>
<dbReference type="Pfam" id="PF00651">
    <property type="entry name" value="BTB"/>
    <property type="match status" value="1"/>
</dbReference>
<gene>
    <name evidence="4" type="ORF">FQA47_024584</name>
</gene>
<dbReference type="SUPFAM" id="SSF117281">
    <property type="entry name" value="Kelch motif"/>
    <property type="match status" value="1"/>
</dbReference>
<dbReference type="Pfam" id="PF01344">
    <property type="entry name" value="Kelch_1"/>
    <property type="match status" value="1"/>
</dbReference>
<dbReference type="InterPro" id="IPR011333">
    <property type="entry name" value="SKP1/BTB/POZ_sf"/>
</dbReference>
<accession>A0A834CJP0</accession>
<dbReference type="EMBL" id="WKFB01000233">
    <property type="protein sequence ID" value="KAF6730662.1"/>
    <property type="molecule type" value="Genomic_DNA"/>
</dbReference>
<feature type="domain" description="BTB" evidence="3">
    <location>
        <begin position="113"/>
        <end position="187"/>
    </location>
</feature>
<keyword evidence="1" id="KW-0880">Kelch repeat</keyword>
<dbReference type="Proteomes" id="UP000646548">
    <property type="component" value="Unassembled WGS sequence"/>
</dbReference>
<dbReference type="Gene3D" id="2.120.10.80">
    <property type="entry name" value="Kelch-type beta propeller"/>
    <property type="match status" value="1"/>
</dbReference>
<dbReference type="SMART" id="SM00612">
    <property type="entry name" value="Kelch"/>
    <property type="match status" value="2"/>
</dbReference>